<evidence type="ECO:0000256" key="1">
    <source>
        <dbReference type="SAM" id="SignalP"/>
    </source>
</evidence>
<proteinExistence type="predicted"/>
<keyword evidence="1" id="KW-0732">Signal</keyword>
<name>A0A380WI17_AMIAI</name>
<reference evidence="3 4" key="1">
    <citation type="submission" date="2018-06" db="EMBL/GenBank/DDBJ databases">
        <authorList>
            <consortium name="Pathogen Informatics"/>
            <person name="Doyle S."/>
        </authorList>
    </citation>
    <scope>NUCLEOTIDE SEQUENCE [LARGE SCALE GENOMIC DNA]</scope>
    <source>
        <strain evidence="3 4">NCTC10684</strain>
    </source>
</reference>
<dbReference type="Proteomes" id="UP000254701">
    <property type="component" value="Unassembled WGS sequence"/>
</dbReference>
<gene>
    <name evidence="3" type="ORF">NCTC10684_01089</name>
</gene>
<feature type="domain" description="PepSY" evidence="2">
    <location>
        <begin position="8"/>
        <end position="85"/>
    </location>
</feature>
<organism evidence="3 4">
    <name type="scientific">Aminobacter aminovorans</name>
    <name type="common">Chelatobacter heintzii</name>
    <dbReference type="NCBI Taxonomy" id="83263"/>
    <lineage>
        <taxon>Bacteria</taxon>
        <taxon>Pseudomonadati</taxon>
        <taxon>Pseudomonadota</taxon>
        <taxon>Alphaproteobacteria</taxon>
        <taxon>Hyphomicrobiales</taxon>
        <taxon>Phyllobacteriaceae</taxon>
        <taxon>Aminobacter</taxon>
    </lineage>
</organism>
<dbReference type="InterPro" id="IPR025711">
    <property type="entry name" value="PepSY"/>
</dbReference>
<protein>
    <recommendedName>
        <fullName evidence="2">PepSY domain-containing protein</fullName>
    </recommendedName>
</protein>
<dbReference type="OrthoDB" id="8099763at2"/>
<dbReference type="RefSeq" id="WP_115730323.1">
    <property type="nucleotide sequence ID" value="NZ_BAAAVY010000010.1"/>
</dbReference>
<evidence type="ECO:0000313" key="3">
    <source>
        <dbReference type="EMBL" id="SUU87886.1"/>
    </source>
</evidence>
<dbReference type="Pfam" id="PF13670">
    <property type="entry name" value="PepSY_2"/>
    <property type="match status" value="1"/>
</dbReference>
<accession>A0A380WI17</accession>
<dbReference type="AlphaFoldDB" id="A0A380WI17"/>
<evidence type="ECO:0000259" key="2">
    <source>
        <dbReference type="Pfam" id="PF13670"/>
    </source>
</evidence>
<feature type="signal peptide" evidence="1">
    <location>
        <begin position="1"/>
        <end position="21"/>
    </location>
</feature>
<evidence type="ECO:0000313" key="4">
    <source>
        <dbReference type="Proteomes" id="UP000254701"/>
    </source>
</evidence>
<sequence length="88" mass="9912">MTKMIPGLVLAVLLGAVPAQAQTKEPAVPPQNSLKLSEIIAKIEQRDQFRYISEIDWESEGYYDVIYYTSDKAKVEIKIDPVSGEPRM</sequence>
<dbReference type="EMBL" id="UFSM01000001">
    <property type="protein sequence ID" value="SUU87886.1"/>
    <property type="molecule type" value="Genomic_DNA"/>
</dbReference>
<feature type="chain" id="PRO_5016648416" description="PepSY domain-containing protein" evidence="1">
    <location>
        <begin position="22"/>
        <end position="88"/>
    </location>
</feature>